<dbReference type="OrthoDB" id="9794601at2"/>
<sequence length="275" mass="32424">MIKLNLKGRMGNQMFQFAYAFILSRKTNQRVVIKPISSFGYCLDLYTLPVLGRQLPTKVYLLLHRFIFGFSNETQKIDTNKCLIKKGLPKATSKNILLDGYFQNAEVFNAYRHDLIMCFKIKKRFTEIFENSYRGFFKGKTLVINYRLKEYKRFIFPEIDSSGYVGEEWYNEAIARIDLRLYTNVLIISDDIKEVRKLISSEIIDPVFIEDEWFIDFQCLLNGDCLIIPNSSFSWWGAYLNTRKDKIVYAPKNWVGYHVGIEYPKGIMTDDFTWI</sequence>
<dbReference type="AlphaFoldDB" id="A0A514CJ47"/>
<evidence type="ECO:0000313" key="4">
    <source>
        <dbReference type="Proteomes" id="UP000316614"/>
    </source>
</evidence>
<protein>
    <recommendedName>
        <fullName evidence="5">Glycosyl transferase family 11</fullName>
    </recommendedName>
</protein>
<dbReference type="PANTHER" id="PTHR11927:SF9">
    <property type="entry name" value="L-FUCOSYLTRANSFERASE"/>
    <property type="match status" value="1"/>
</dbReference>
<evidence type="ECO:0008006" key="5">
    <source>
        <dbReference type="Google" id="ProtNLM"/>
    </source>
</evidence>
<dbReference type="InterPro" id="IPR002516">
    <property type="entry name" value="Glyco_trans_11"/>
</dbReference>
<evidence type="ECO:0000256" key="2">
    <source>
        <dbReference type="ARBA" id="ARBA00022679"/>
    </source>
</evidence>
<keyword evidence="2" id="KW-0808">Transferase</keyword>
<dbReference type="Proteomes" id="UP000316614">
    <property type="component" value="Chromosome"/>
</dbReference>
<gene>
    <name evidence="3" type="ORF">FKX85_12465</name>
</gene>
<evidence type="ECO:0000256" key="1">
    <source>
        <dbReference type="ARBA" id="ARBA00022676"/>
    </source>
</evidence>
<dbReference type="GO" id="GO:0016020">
    <property type="term" value="C:membrane"/>
    <property type="evidence" value="ECO:0007669"/>
    <property type="project" value="InterPro"/>
</dbReference>
<keyword evidence="4" id="KW-1185">Reference proteome</keyword>
<dbReference type="GO" id="GO:0008107">
    <property type="term" value="F:galactoside 2-alpha-L-fucosyltransferase activity"/>
    <property type="evidence" value="ECO:0007669"/>
    <property type="project" value="InterPro"/>
</dbReference>
<proteinExistence type="predicted"/>
<name>A0A514CJ47_9BACT</name>
<accession>A0A514CJ47</accession>
<evidence type="ECO:0000313" key="3">
    <source>
        <dbReference type="EMBL" id="QDH79800.1"/>
    </source>
</evidence>
<keyword evidence="1" id="KW-0328">Glycosyltransferase</keyword>
<dbReference type="Pfam" id="PF01531">
    <property type="entry name" value="Glyco_transf_11"/>
    <property type="match status" value="1"/>
</dbReference>
<dbReference type="KEGG" id="echi:FKX85_12465"/>
<dbReference type="EMBL" id="CP041253">
    <property type="protein sequence ID" value="QDH79800.1"/>
    <property type="molecule type" value="Genomic_DNA"/>
</dbReference>
<reference evidence="3 4" key="1">
    <citation type="submission" date="2019-06" db="EMBL/GenBank/DDBJ databases">
        <title>Echinicola alkalisoli sp. nov. isolated from saline soil.</title>
        <authorList>
            <person name="Sun J.-Q."/>
            <person name="Xu L."/>
        </authorList>
    </citation>
    <scope>NUCLEOTIDE SEQUENCE [LARGE SCALE GENOMIC DNA]</scope>
    <source>
        <strain evidence="3 4">LN3S3</strain>
    </source>
</reference>
<dbReference type="PANTHER" id="PTHR11927">
    <property type="entry name" value="GALACTOSIDE 2-L-FUCOSYLTRANSFERASE"/>
    <property type="match status" value="1"/>
</dbReference>
<dbReference type="RefSeq" id="WP_141615039.1">
    <property type="nucleotide sequence ID" value="NZ_CP041253.1"/>
</dbReference>
<dbReference type="GO" id="GO:0005975">
    <property type="term" value="P:carbohydrate metabolic process"/>
    <property type="evidence" value="ECO:0007669"/>
    <property type="project" value="InterPro"/>
</dbReference>
<organism evidence="3 4">
    <name type="scientific">Echinicola soli</name>
    <dbReference type="NCBI Taxonomy" id="2591634"/>
    <lineage>
        <taxon>Bacteria</taxon>
        <taxon>Pseudomonadati</taxon>
        <taxon>Bacteroidota</taxon>
        <taxon>Cytophagia</taxon>
        <taxon>Cytophagales</taxon>
        <taxon>Cyclobacteriaceae</taxon>
        <taxon>Echinicola</taxon>
    </lineage>
</organism>